<name>A0A8H2ZI11_9SACH</name>
<accession>A0A8H2ZI11</accession>
<dbReference type="EMBL" id="CAEFZW010000006">
    <property type="protein sequence ID" value="CAB4255383.1"/>
    <property type="molecule type" value="Genomic_DNA"/>
</dbReference>
<proteinExistence type="predicted"/>
<dbReference type="GeneID" id="64858426"/>
<evidence type="ECO:0000313" key="3">
    <source>
        <dbReference type="Proteomes" id="UP000644660"/>
    </source>
</evidence>
<dbReference type="Proteomes" id="UP000644660">
    <property type="component" value="Unassembled WGS sequence"/>
</dbReference>
<evidence type="ECO:0000259" key="1">
    <source>
        <dbReference type="Pfam" id="PF09848"/>
    </source>
</evidence>
<dbReference type="Pfam" id="PF09848">
    <property type="entry name" value="SLFN-g3_helicase"/>
    <property type="match status" value="1"/>
</dbReference>
<sequence>MRRVSYISIKRITMTLDRTYTTKKEAPKFKRAKKNDVQQIESAAMDKLTNVKLSHEQQKLKDKIIGFTRKQLIRYNAKKTTEHSPGFFAIHGDAGTGKSVVLNSLFNDFERLSTENEDHNDVFVGTKNYLVVNHPEMLKLYIRICKQFKYIKRSSLERPTSLINKLLKDNTLVDIIVVDEAHLLATSKDPFKKFYGDNHMVELLALTKVLIVVYDPKQSLRMGCYWDGKLKNGSDISVIENIVPEARRYHERLEKQFRVAAPPDVLNWIKTISEDAKIPDFPKSMKEDYVETNDKNNNKDSVKYDFKIWNDCGEMYEALKLKNEEFGQCRVLCTYDFPYRLDGKDYFVECGKNFRVRWDRYQPRAALPWSERADSIDEVGSVYTIQGFDLNYAAVILGRSIGYDSVNDCLKIKPELYDDRAGFTKKKNILNPDTVKVQIILNSLNVLLTRGVKGLYIYAYDPILRKRLNKSMLEDESISFDETS</sequence>
<keyword evidence="3" id="KW-1185">Reference proteome</keyword>
<dbReference type="OrthoDB" id="411123at2759"/>
<gene>
    <name evidence="2" type="ORF">KABA2_06S04180</name>
</gene>
<feature type="domain" description="Schlafen group 3-like DNA/RNA helicase" evidence="1">
    <location>
        <begin position="88"/>
        <end position="461"/>
    </location>
</feature>
<dbReference type="SUPFAM" id="SSF52540">
    <property type="entry name" value="P-loop containing nucleoside triphosphate hydrolases"/>
    <property type="match status" value="1"/>
</dbReference>
<reference evidence="2 3" key="1">
    <citation type="submission" date="2020-05" db="EMBL/GenBank/DDBJ databases">
        <authorList>
            <person name="Casaregola S."/>
            <person name="Devillers H."/>
            <person name="Grondin C."/>
        </authorList>
    </citation>
    <scope>NUCLEOTIDE SEQUENCE [LARGE SCALE GENOMIC DNA]</scope>
    <source>
        <strain evidence="2 3">CLIB 1767</strain>
    </source>
</reference>
<dbReference type="RefSeq" id="XP_041407227.1">
    <property type="nucleotide sequence ID" value="XM_041551293.1"/>
</dbReference>
<dbReference type="InterPro" id="IPR018647">
    <property type="entry name" value="SLFN_3-like_DNA/RNA_helicase"/>
</dbReference>
<dbReference type="Gene3D" id="3.40.50.300">
    <property type="entry name" value="P-loop containing nucleotide triphosphate hydrolases"/>
    <property type="match status" value="1"/>
</dbReference>
<organism evidence="2 3">
    <name type="scientific">Maudiozyma barnettii</name>
    <dbReference type="NCBI Taxonomy" id="61262"/>
    <lineage>
        <taxon>Eukaryota</taxon>
        <taxon>Fungi</taxon>
        <taxon>Dikarya</taxon>
        <taxon>Ascomycota</taxon>
        <taxon>Saccharomycotina</taxon>
        <taxon>Saccharomycetes</taxon>
        <taxon>Saccharomycetales</taxon>
        <taxon>Saccharomycetaceae</taxon>
        <taxon>Maudiozyma</taxon>
    </lineage>
</organism>
<dbReference type="InterPro" id="IPR027417">
    <property type="entry name" value="P-loop_NTPase"/>
</dbReference>
<comment type="caution">
    <text evidence="2">The sequence shown here is derived from an EMBL/GenBank/DDBJ whole genome shotgun (WGS) entry which is preliminary data.</text>
</comment>
<evidence type="ECO:0000313" key="2">
    <source>
        <dbReference type="EMBL" id="CAB4255383.1"/>
    </source>
</evidence>
<dbReference type="AlphaFoldDB" id="A0A8H2ZI11"/>
<protein>
    <recommendedName>
        <fullName evidence="1">Schlafen group 3-like DNA/RNA helicase domain-containing protein</fullName>
    </recommendedName>
</protein>